<reference evidence="13 14" key="1">
    <citation type="journal article" date="2014" name="Int. J. Syst. Evol. Microbiol.">
        <title>Complete genome sequence of Corynebacterium casei LMG S-19264T (=DSM 44701T), isolated from a smear-ripened cheese.</title>
        <authorList>
            <consortium name="US DOE Joint Genome Institute (JGI-PGF)"/>
            <person name="Walter F."/>
            <person name="Albersmeier A."/>
            <person name="Kalinowski J."/>
            <person name="Ruckert C."/>
        </authorList>
    </citation>
    <scope>NUCLEOTIDE SEQUENCE [LARGE SCALE GENOMIC DNA]</scope>
    <source>
        <strain evidence="13 14">CGMCC 1.7286</strain>
    </source>
</reference>
<comment type="caution">
    <text evidence="13">The sequence shown here is derived from an EMBL/GenBank/DDBJ whole genome shotgun (WGS) entry which is preliminary data.</text>
</comment>
<keyword evidence="3" id="KW-0813">Transport</keyword>
<dbReference type="GO" id="GO:0006811">
    <property type="term" value="P:monoatomic ion transport"/>
    <property type="evidence" value="ECO:0007669"/>
    <property type="project" value="UniProtKB-KW"/>
</dbReference>
<evidence type="ECO:0000256" key="11">
    <source>
        <dbReference type="SAM" id="SignalP"/>
    </source>
</evidence>
<evidence type="ECO:0000256" key="6">
    <source>
        <dbReference type="ARBA" id="ARBA00022729"/>
    </source>
</evidence>
<dbReference type="InterPro" id="IPR033900">
    <property type="entry name" value="Gram_neg_porin_domain"/>
</dbReference>
<evidence type="ECO:0000256" key="8">
    <source>
        <dbReference type="ARBA" id="ARBA00023114"/>
    </source>
</evidence>
<evidence type="ECO:0000259" key="12">
    <source>
        <dbReference type="Pfam" id="PF13609"/>
    </source>
</evidence>
<dbReference type="CDD" id="cd00342">
    <property type="entry name" value="gram_neg_porins"/>
    <property type="match status" value="1"/>
</dbReference>
<keyword evidence="7" id="KW-0406">Ion transport</keyword>
<evidence type="ECO:0000256" key="4">
    <source>
        <dbReference type="ARBA" id="ARBA00022452"/>
    </source>
</evidence>
<dbReference type="PANTHER" id="PTHR34501:SF9">
    <property type="entry name" value="MAJOR OUTER MEMBRANE PROTEIN P.IA"/>
    <property type="match status" value="1"/>
</dbReference>
<dbReference type="GO" id="GO:0015288">
    <property type="term" value="F:porin activity"/>
    <property type="evidence" value="ECO:0007669"/>
    <property type="project" value="UniProtKB-KW"/>
</dbReference>
<dbReference type="Proteomes" id="UP000599578">
    <property type="component" value="Unassembled WGS sequence"/>
</dbReference>
<evidence type="ECO:0000313" key="13">
    <source>
        <dbReference type="EMBL" id="GGO81144.1"/>
    </source>
</evidence>
<keyword evidence="4" id="KW-1134">Transmembrane beta strand</keyword>
<evidence type="ECO:0000256" key="5">
    <source>
        <dbReference type="ARBA" id="ARBA00022692"/>
    </source>
</evidence>
<evidence type="ECO:0000256" key="9">
    <source>
        <dbReference type="ARBA" id="ARBA00023136"/>
    </source>
</evidence>
<keyword evidence="9" id="KW-0472">Membrane</keyword>
<name>A0A917ZFN7_9GAMM</name>
<evidence type="ECO:0000256" key="2">
    <source>
        <dbReference type="ARBA" id="ARBA00011233"/>
    </source>
</evidence>
<feature type="domain" description="Porin" evidence="12">
    <location>
        <begin position="7"/>
        <end position="314"/>
    </location>
</feature>
<evidence type="ECO:0000313" key="14">
    <source>
        <dbReference type="Proteomes" id="UP000599578"/>
    </source>
</evidence>
<dbReference type="InterPro" id="IPR002299">
    <property type="entry name" value="Porin_Neis"/>
</dbReference>
<dbReference type="SUPFAM" id="SSF56935">
    <property type="entry name" value="Porins"/>
    <property type="match status" value="1"/>
</dbReference>
<dbReference type="Pfam" id="PF13609">
    <property type="entry name" value="Porin_4"/>
    <property type="match status" value="1"/>
</dbReference>
<comment type="subcellular location">
    <subcellularLocation>
        <location evidence="1">Cell outer membrane</location>
        <topology evidence="1">Multi-pass membrane protein</topology>
    </subcellularLocation>
</comment>
<keyword evidence="6 11" id="KW-0732">Signal</keyword>
<dbReference type="PRINTS" id="PR00184">
    <property type="entry name" value="NEISSPPORIN"/>
</dbReference>
<evidence type="ECO:0000256" key="7">
    <source>
        <dbReference type="ARBA" id="ARBA00023065"/>
    </source>
</evidence>
<feature type="chain" id="PRO_5037770126" evidence="11">
    <location>
        <begin position="23"/>
        <end position="333"/>
    </location>
</feature>
<keyword evidence="14" id="KW-1185">Reference proteome</keyword>
<feature type="signal peptide" evidence="11">
    <location>
        <begin position="1"/>
        <end position="22"/>
    </location>
</feature>
<dbReference type="InterPro" id="IPR023614">
    <property type="entry name" value="Porin_dom_sf"/>
</dbReference>
<sequence length="333" mass="35315">MKKSLIALAVAGAMTAPIVAQADATLYGNVEVELIMGDDTGVDLTAATDADAGYTGASDADLQVDDTILGVKGSSELENLSGVEAFYQLEVEFASNKNFDSSTDTGEVATRKALVGLDGGFGTLIFGRQNILAESVERMDKYAESFSTNQYFAFNDRVGNAASYVTPNFGGFEAYGQIVVDGEGDEDRDDVDGGIVGFNYSLGGFDLAAAYSEMDQMNADTMEVYGVGLGWAIAGLQLDATYEATEDNETGEESDMWGLGAAYALGDATIGATYMDFEYDDSGVESDEWGVYASYALGRKASVKAQYTSADVDGNSLENDDFDKFVLGYNVSF</sequence>
<evidence type="ECO:0000256" key="10">
    <source>
        <dbReference type="ARBA" id="ARBA00023237"/>
    </source>
</evidence>
<keyword evidence="8" id="KW-0626">Porin</keyword>
<protein>
    <submittedName>
        <fullName evidence="13">Major outer membrane protein P.IB</fullName>
    </submittedName>
</protein>
<evidence type="ECO:0000256" key="3">
    <source>
        <dbReference type="ARBA" id="ARBA00022448"/>
    </source>
</evidence>
<accession>A0A917ZFN7</accession>
<dbReference type="InterPro" id="IPR050298">
    <property type="entry name" value="Gram-neg_bact_OMP"/>
</dbReference>
<dbReference type="GO" id="GO:0046930">
    <property type="term" value="C:pore complex"/>
    <property type="evidence" value="ECO:0007669"/>
    <property type="project" value="UniProtKB-KW"/>
</dbReference>
<dbReference type="EMBL" id="BMLT01000004">
    <property type="protein sequence ID" value="GGO81144.1"/>
    <property type="molecule type" value="Genomic_DNA"/>
</dbReference>
<dbReference type="GO" id="GO:0009279">
    <property type="term" value="C:cell outer membrane"/>
    <property type="evidence" value="ECO:0007669"/>
    <property type="project" value="UniProtKB-SubCell"/>
</dbReference>
<evidence type="ECO:0000256" key="1">
    <source>
        <dbReference type="ARBA" id="ARBA00004571"/>
    </source>
</evidence>
<dbReference type="PANTHER" id="PTHR34501">
    <property type="entry name" value="PROTEIN YDDL-RELATED"/>
    <property type="match status" value="1"/>
</dbReference>
<keyword evidence="10" id="KW-0998">Cell outer membrane</keyword>
<dbReference type="Gene3D" id="2.40.160.10">
    <property type="entry name" value="Porin"/>
    <property type="match status" value="1"/>
</dbReference>
<keyword evidence="5" id="KW-0812">Transmembrane</keyword>
<dbReference type="AlphaFoldDB" id="A0A917ZFN7"/>
<organism evidence="13 14">
    <name type="scientific">Marinobacterium nitratireducens</name>
    <dbReference type="NCBI Taxonomy" id="518897"/>
    <lineage>
        <taxon>Bacteria</taxon>
        <taxon>Pseudomonadati</taxon>
        <taxon>Pseudomonadota</taxon>
        <taxon>Gammaproteobacteria</taxon>
        <taxon>Oceanospirillales</taxon>
        <taxon>Oceanospirillaceae</taxon>
        <taxon>Marinobacterium</taxon>
    </lineage>
</organism>
<dbReference type="RefSeq" id="WP_188860396.1">
    <property type="nucleotide sequence ID" value="NZ_BMLT01000004.1"/>
</dbReference>
<proteinExistence type="predicted"/>
<comment type="subunit">
    <text evidence="2">Homotrimer.</text>
</comment>
<gene>
    <name evidence="13" type="primary">porB</name>
    <name evidence="13" type="ORF">GCM10011348_19520</name>
</gene>